<dbReference type="GO" id="GO:0005856">
    <property type="term" value="C:cytoskeleton"/>
    <property type="evidence" value="ECO:0007669"/>
    <property type="project" value="TreeGrafter"/>
</dbReference>
<evidence type="ECO:0000313" key="5">
    <source>
        <dbReference type="Proteomes" id="UP000727993"/>
    </source>
</evidence>
<evidence type="ECO:0000313" key="4">
    <source>
        <dbReference type="EMBL" id="MBK9296972.1"/>
    </source>
</evidence>
<sequence length="263" mass="28751">MADSTQDSPTTRTPHNPFVERSPEDEQLHRKQRLAMAFRIFGRLGFDEGVAGHITARDPLREDCFWVNPFGMSFKQIRVADLILVDHDGQVVEGHWPVNQAAFAIHSQVHAARPDVIAAAHSHSVHGKAFSSLHQPLRPLTQDACIFFEDHVFDPDYGGVANDIEEGKRIATALGGNKAAILANHGPLTVGESVDEATFWFVTLERTCQAELLAMAAGEPVPIPDEVARGVKDQVGSSLAGWFSAQPLFDWIAAEQPDCLDGS</sequence>
<dbReference type="Pfam" id="PF00596">
    <property type="entry name" value="Aldolase_II"/>
    <property type="match status" value="1"/>
</dbReference>
<dbReference type="InterPro" id="IPR051017">
    <property type="entry name" value="Aldolase-II_Adducin_sf"/>
</dbReference>
<dbReference type="NCBIfam" id="NF004855">
    <property type="entry name" value="PRK06208.1"/>
    <property type="match status" value="1"/>
</dbReference>
<dbReference type="SMART" id="SM01007">
    <property type="entry name" value="Aldolase_II"/>
    <property type="match status" value="1"/>
</dbReference>
<protein>
    <submittedName>
        <fullName evidence="4">Class II aldolase/adducin family protein</fullName>
    </submittedName>
</protein>
<dbReference type="SUPFAM" id="SSF53639">
    <property type="entry name" value="AraD/HMP-PK domain-like"/>
    <property type="match status" value="1"/>
</dbReference>
<accession>A0A936NB13</accession>
<comment type="caution">
    <text evidence="4">The sequence shown here is derived from an EMBL/GenBank/DDBJ whole genome shotgun (WGS) entry which is preliminary data.</text>
</comment>
<evidence type="ECO:0000256" key="2">
    <source>
        <dbReference type="SAM" id="MobiDB-lite"/>
    </source>
</evidence>
<reference evidence="4 5" key="1">
    <citation type="submission" date="2020-10" db="EMBL/GenBank/DDBJ databases">
        <title>Connecting structure to function with the recovery of over 1000 high-quality activated sludge metagenome-assembled genomes encoding full-length rRNA genes using long-read sequencing.</title>
        <authorList>
            <person name="Singleton C.M."/>
            <person name="Petriglieri F."/>
            <person name="Kristensen J.M."/>
            <person name="Kirkegaard R.H."/>
            <person name="Michaelsen T.Y."/>
            <person name="Andersen M.H."/>
            <person name="Karst S.M."/>
            <person name="Dueholm M.S."/>
            <person name="Nielsen P.H."/>
            <person name="Albertsen M."/>
        </authorList>
    </citation>
    <scope>NUCLEOTIDE SEQUENCE [LARGE SCALE GENOMIC DNA]</scope>
    <source>
        <strain evidence="4">Lyne_18-Q3-R50-59_MAXAC.006</strain>
    </source>
</reference>
<dbReference type="GO" id="GO:0051015">
    <property type="term" value="F:actin filament binding"/>
    <property type="evidence" value="ECO:0007669"/>
    <property type="project" value="TreeGrafter"/>
</dbReference>
<name>A0A936NB13_9ACTN</name>
<comment type="similarity">
    <text evidence="1">Belongs to the aldolase class II family.</text>
</comment>
<dbReference type="FunFam" id="3.40.225.10:FF:000009">
    <property type="entry name" value="Class II aldolase/adducin N-terminal"/>
    <property type="match status" value="1"/>
</dbReference>
<feature type="domain" description="Class II aldolase/adducin N-terminal" evidence="3">
    <location>
        <begin position="32"/>
        <end position="212"/>
    </location>
</feature>
<evidence type="ECO:0000259" key="3">
    <source>
        <dbReference type="SMART" id="SM01007"/>
    </source>
</evidence>
<feature type="compositionally biased region" description="Polar residues" evidence="2">
    <location>
        <begin position="1"/>
        <end position="14"/>
    </location>
</feature>
<dbReference type="PANTHER" id="PTHR10672">
    <property type="entry name" value="ADDUCIN"/>
    <property type="match status" value="1"/>
</dbReference>
<dbReference type="InterPro" id="IPR001303">
    <property type="entry name" value="Aldolase_II/adducin_N"/>
</dbReference>
<dbReference type="Proteomes" id="UP000727993">
    <property type="component" value="Unassembled WGS sequence"/>
</dbReference>
<proteinExistence type="inferred from homology"/>
<dbReference type="InterPro" id="IPR036409">
    <property type="entry name" value="Aldolase_II/adducin_N_sf"/>
</dbReference>
<gene>
    <name evidence="4" type="ORF">IPN02_09065</name>
</gene>
<dbReference type="Gene3D" id="3.40.225.10">
    <property type="entry name" value="Class II aldolase/adducin N-terminal domain"/>
    <property type="match status" value="1"/>
</dbReference>
<organism evidence="4 5">
    <name type="scientific">Candidatus Neomicrothrix subdominans</name>
    <dbReference type="NCBI Taxonomy" id="2954438"/>
    <lineage>
        <taxon>Bacteria</taxon>
        <taxon>Bacillati</taxon>
        <taxon>Actinomycetota</taxon>
        <taxon>Acidimicrobiia</taxon>
        <taxon>Acidimicrobiales</taxon>
        <taxon>Microthrixaceae</taxon>
        <taxon>Candidatus Neomicrothrix</taxon>
    </lineage>
</organism>
<feature type="region of interest" description="Disordered" evidence="2">
    <location>
        <begin position="1"/>
        <end position="26"/>
    </location>
</feature>
<dbReference type="PANTHER" id="PTHR10672:SF3">
    <property type="entry name" value="PROTEIN HU-LI TAI SHAO"/>
    <property type="match status" value="1"/>
</dbReference>
<dbReference type="AlphaFoldDB" id="A0A936NB13"/>
<evidence type="ECO:0000256" key="1">
    <source>
        <dbReference type="ARBA" id="ARBA00037961"/>
    </source>
</evidence>
<dbReference type="EMBL" id="JADJZA010000006">
    <property type="protein sequence ID" value="MBK9296972.1"/>
    <property type="molecule type" value="Genomic_DNA"/>
</dbReference>